<dbReference type="OrthoDB" id="256574at2"/>
<accession>A0A0D0MBD7</accession>
<protein>
    <submittedName>
        <fullName evidence="1">2-dehydro-3-deoxygalactonokinase</fullName>
    </submittedName>
</protein>
<dbReference type="InterPro" id="IPR042257">
    <property type="entry name" value="DGOK_C"/>
</dbReference>
<dbReference type="RefSeq" id="WP_042581093.1">
    <property type="nucleotide sequence ID" value="NZ_JXQQ01000058.1"/>
</dbReference>
<dbReference type="CDD" id="cd24012">
    <property type="entry name" value="ASKHA_NBD_KDGal-kinase"/>
    <property type="match status" value="1"/>
</dbReference>
<evidence type="ECO:0000313" key="1">
    <source>
        <dbReference type="EMBL" id="KIQ26845.1"/>
    </source>
</evidence>
<dbReference type="Gene3D" id="3.30.420.310">
    <property type="entry name" value="2-keto-3-deoxy-galactonokinase, C-terminal domain"/>
    <property type="match status" value="1"/>
</dbReference>
<dbReference type="InterPro" id="IPR007729">
    <property type="entry name" value="DGOK"/>
</dbReference>
<dbReference type="AlphaFoldDB" id="A0A0D0MBD7"/>
<sequence length="306" mass="32554">MTRLVAIDWGTSSLRGALLDADGKVLEERSDARGILKVPEGGFPAVFEALFGDWMRLEGAHCLISGMAGSKQGWVEAPYCACPAGRVEVGRKIIHIDAVPGARIAIVPGLHDEHDGVPDVMRGEEVQIFGAMALTGASDGLFVLPGTHNKWATVRKGRVAGFRTCMTGEFYALLSQHSILARTLDAAAPLDEAAFLQGVTQSENGHGLLHNAFGARTLSLFDRMPKEELSSYLSGLLIGEELRTQSLQAAGEVVLIGSPVLTERYTLALRAAGVATRTLGAEATWAGLHALSGFLAADRDSNRIQP</sequence>
<evidence type="ECO:0000313" key="2">
    <source>
        <dbReference type="Proteomes" id="UP000032067"/>
    </source>
</evidence>
<dbReference type="EMBL" id="JXQQ01000058">
    <property type="protein sequence ID" value="KIQ26845.1"/>
    <property type="molecule type" value="Genomic_DNA"/>
</dbReference>
<dbReference type="InterPro" id="IPR042258">
    <property type="entry name" value="DGOK_N"/>
</dbReference>
<dbReference type="GO" id="GO:0008671">
    <property type="term" value="F:2-dehydro-3-deoxygalactonokinase activity"/>
    <property type="evidence" value="ECO:0007669"/>
    <property type="project" value="InterPro"/>
</dbReference>
<proteinExistence type="predicted"/>
<keyword evidence="1" id="KW-0808">Transferase</keyword>
<organism evidence="1 2">
    <name type="scientific">Variovorax paradoxus</name>
    <dbReference type="NCBI Taxonomy" id="34073"/>
    <lineage>
        <taxon>Bacteria</taxon>
        <taxon>Pseudomonadati</taxon>
        <taxon>Pseudomonadota</taxon>
        <taxon>Betaproteobacteria</taxon>
        <taxon>Burkholderiales</taxon>
        <taxon>Comamonadaceae</taxon>
        <taxon>Variovorax</taxon>
    </lineage>
</organism>
<name>A0A0D0MBD7_VARPD</name>
<dbReference type="Pfam" id="PF05035">
    <property type="entry name" value="DGOK"/>
    <property type="match status" value="1"/>
</dbReference>
<keyword evidence="1" id="KW-0418">Kinase</keyword>
<gene>
    <name evidence="1" type="ORF">RT97_22720</name>
</gene>
<dbReference type="Gene3D" id="3.30.420.300">
    <property type="entry name" value="2-keto-3-deoxy-galactonokinase, substrate binding domain"/>
    <property type="match status" value="1"/>
</dbReference>
<dbReference type="GO" id="GO:0034194">
    <property type="term" value="P:D-galactonate catabolic process"/>
    <property type="evidence" value="ECO:0007669"/>
    <property type="project" value="InterPro"/>
</dbReference>
<reference evidence="1 2" key="1">
    <citation type="submission" date="2014-12" db="EMBL/GenBank/DDBJ databases">
        <title>16Stimator: statistical estimation of ribosomal gene copy numbers from draft genome assemblies.</title>
        <authorList>
            <person name="Perisin M.A."/>
            <person name="Vetter M."/>
            <person name="Gilbert J.A."/>
            <person name="Bergelson J."/>
        </authorList>
    </citation>
    <scope>NUCLEOTIDE SEQUENCE [LARGE SCALE GENOMIC DNA]</scope>
    <source>
        <strain evidence="1 2">MEDvA23</strain>
    </source>
</reference>
<dbReference type="Proteomes" id="UP000032067">
    <property type="component" value="Unassembled WGS sequence"/>
</dbReference>
<comment type="caution">
    <text evidence="1">The sequence shown here is derived from an EMBL/GenBank/DDBJ whole genome shotgun (WGS) entry which is preliminary data.</text>
</comment>